<dbReference type="GO" id="GO:0043565">
    <property type="term" value="F:sequence-specific DNA binding"/>
    <property type="evidence" value="ECO:0007669"/>
    <property type="project" value="InterPro"/>
</dbReference>
<dbReference type="PANTHER" id="PTHR42713:SF3">
    <property type="entry name" value="TRANSCRIPTIONAL REGULATORY PROTEIN HPTR"/>
    <property type="match status" value="1"/>
</dbReference>
<evidence type="ECO:0000313" key="11">
    <source>
        <dbReference type="EMBL" id="MBA2133870.1"/>
    </source>
</evidence>
<evidence type="ECO:0000259" key="9">
    <source>
        <dbReference type="PROSITE" id="PS01124"/>
    </source>
</evidence>
<dbReference type="Pfam" id="PF17853">
    <property type="entry name" value="GGDEF_2"/>
    <property type="match status" value="1"/>
</dbReference>
<dbReference type="InterPro" id="IPR011006">
    <property type="entry name" value="CheY-like_superfamily"/>
</dbReference>
<dbReference type="InterPro" id="IPR009057">
    <property type="entry name" value="Homeodomain-like_sf"/>
</dbReference>
<feature type="domain" description="Response regulatory" evidence="10">
    <location>
        <begin position="3"/>
        <end position="120"/>
    </location>
</feature>
<evidence type="ECO:0000256" key="8">
    <source>
        <dbReference type="PROSITE-ProRule" id="PRU00169"/>
    </source>
</evidence>
<evidence type="ECO:0000256" key="6">
    <source>
        <dbReference type="ARBA" id="ARBA00023125"/>
    </source>
</evidence>
<keyword evidence="12" id="KW-1185">Reference proteome</keyword>
<dbReference type="InterPro" id="IPR051552">
    <property type="entry name" value="HptR"/>
</dbReference>
<keyword evidence="2" id="KW-0963">Cytoplasm</keyword>
<dbReference type="AlphaFoldDB" id="A0A8J6I175"/>
<evidence type="ECO:0000256" key="2">
    <source>
        <dbReference type="ARBA" id="ARBA00022490"/>
    </source>
</evidence>
<dbReference type="InterPro" id="IPR001789">
    <property type="entry name" value="Sig_transdc_resp-reg_receiver"/>
</dbReference>
<evidence type="ECO:0000256" key="4">
    <source>
        <dbReference type="ARBA" id="ARBA00023012"/>
    </source>
</evidence>
<feature type="modified residue" description="4-aspartylphosphate" evidence="8">
    <location>
        <position position="55"/>
    </location>
</feature>
<evidence type="ECO:0000256" key="5">
    <source>
        <dbReference type="ARBA" id="ARBA00023015"/>
    </source>
</evidence>
<dbReference type="Pfam" id="PF12833">
    <property type="entry name" value="HTH_18"/>
    <property type="match status" value="1"/>
</dbReference>
<keyword evidence="6" id="KW-0238">DNA-binding</keyword>
<keyword evidence="7" id="KW-0804">Transcription</keyword>
<name>A0A8J6I175_9FIRM</name>
<evidence type="ECO:0000256" key="3">
    <source>
        <dbReference type="ARBA" id="ARBA00022553"/>
    </source>
</evidence>
<evidence type="ECO:0000256" key="1">
    <source>
        <dbReference type="ARBA" id="ARBA00004496"/>
    </source>
</evidence>
<reference evidence="11" key="1">
    <citation type="submission" date="2020-06" db="EMBL/GenBank/DDBJ databases">
        <title>Novel chitinolytic bacterium.</title>
        <authorList>
            <person name="Ungkulpasvich U."/>
            <person name="Kosugi A."/>
            <person name="Uke A."/>
        </authorList>
    </citation>
    <scope>NUCLEOTIDE SEQUENCE</scope>
    <source>
        <strain evidence="11">UUS1-1</strain>
    </source>
</reference>
<dbReference type="Gene3D" id="3.40.50.2300">
    <property type="match status" value="1"/>
</dbReference>
<dbReference type="InterPro" id="IPR018060">
    <property type="entry name" value="HTH_AraC"/>
</dbReference>
<evidence type="ECO:0000256" key="7">
    <source>
        <dbReference type="ARBA" id="ARBA00023163"/>
    </source>
</evidence>
<gene>
    <name evidence="11" type="ORF">G5B42_10035</name>
</gene>
<dbReference type="Pfam" id="PF00072">
    <property type="entry name" value="Response_reg"/>
    <property type="match status" value="1"/>
</dbReference>
<dbReference type="InterPro" id="IPR041522">
    <property type="entry name" value="CdaR_GGDEF"/>
</dbReference>
<protein>
    <submittedName>
        <fullName evidence="11">Response regulator</fullName>
    </submittedName>
</protein>
<dbReference type="GO" id="GO:0005737">
    <property type="term" value="C:cytoplasm"/>
    <property type="evidence" value="ECO:0007669"/>
    <property type="project" value="UniProtKB-SubCell"/>
</dbReference>
<evidence type="ECO:0000313" key="12">
    <source>
        <dbReference type="Proteomes" id="UP000657177"/>
    </source>
</evidence>
<dbReference type="RefSeq" id="WP_181340339.1">
    <property type="nucleotide sequence ID" value="NZ_JAAKDE010000025.1"/>
</dbReference>
<dbReference type="SMART" id="SM00448">
    <property type="entry name" value="REC"/>
    <property type="match status" value="1"/>
</dbReference>
<dbReference type="GO" id="GO:0003700">
    <property type="term" value="F:DNA-binding transcription factor activity"/>
    <property type="evidence" value="ECO:0007669"/>
    <property type="project" value="InterPro"/>
</dbReference>
<dbReference type="PROSITE" id="PS01124">
    <property type="entry name" value="HTH_ARAC_FAMILY_2"/>
    <property type="match status" value="1"/>
</dbReference>
<dbReference type="PROSITE" id="PS50110">
    <property type="entry name" value="RESPONSE_REGULATORY"/>
    <property type="match status" value="1"/>
</dbReference>
<proteinExistence type="predicted"/>
<dbReference type="GO" id="GO:0000160">
    <property type="term" value="P:phosphorelay signal transduction system"/>
    <property type="evidence" value="ECO:0007669"/>
    <property type="project" value="UniProtKB-KW"/>
</dbReference>
<dbReference type="Gene3D" id="1.10.10.60">
    <property type="entry name" value="Homeodomain-like"/>
    <property type="match status" value="2"/>
</dbReference>
<dbReference type="SUPFAM" id="SSF46689">
    <property type="entry name" value="Homeodomain-like"/>
    <property type="match status" value="2"/>
</dbReference>
<dbReference type="PANTHER" id="PTHR42713">
    <property type="entry name" value="HISTIDINE KINASE-RELATED"/>
    <property type="match status" value="1"/>
</dbReference>
<dbReference type="Proteomes" id="UP000657177">
    <property type="component" value="Unassembled WGS sequence"/>
</dbReference>
<keyword evidence="5" id="KW-0805">Transcription regulation</keyword>
<dbReference type="SUPFAM" id="SSF52172">
    <property type="entry name" value="CheY-like"/>
    <property type="match status" value="1"/>
</dbReference>
<evidence type="ECO:0000259" key="10">
    <source>
        <dbReference type="PROSITE" id="PS50110"/>
    </source>
</evidence>
<dbReference type="CDD" id="cd17536">
    <property type="entry name" value="REC_YesN-like"/>
    <property type="match status" value="1"/>
</dbReference>
<feature type="domain" description="HTH araC/xylS-type" evidence="9">
    <location>
        <begin position="430"/>
        <end position="527"/>
    </location>
</feature>
<accession>A0A8J6I175</accession>
<keyword evidence="3 8" id="KW-0597">Phosphoprotein</keyword>
<dbReference type="SMART" id="SM00342">
    <property type="entry name" value="HTH_ARAC"/>
    <property type="match status" value="1"/>
</dbReference>
<organism evidence="11 12">
    <name type="scientific">Capillibacterium thermochitinicola</name>
    <dbReference type="NCBI Taxonomy" id="2699427"/>
    <lineage>
        <taxon>Bacteria</taxon>
        <taxon>Bacillati</taxon>
        <taxon>Bacillota</taxon>
        <taxon>Capillibacterium</taxon>
    </lineage>
</organism>
<comment type="subcellular location">
    <subcellularLocation>
        <location evidence="1">Cytoplasm</location>
    </subcellularLocation>
</comment>
<keyword evidence="4" id="KW-0902">Two-component regulatory system</keyword>
<comment type="caution">
    <text evidence="11">The sequence shown here is derived from an EMBL/GenBank/DDBJ whole genome shotgun (WGS) entry which is preliminary data.</text>
</comment>
<sequence length="527" mass="60645">MLKVLIVDDEILIRVGVKSCLNWEEHGFEVVGLAEDGVKALNLVEKLAPDIILTDIKMPNMDGLELIEALRKDYPHIKVIVLSCYNEMEYVKRAMKLGAEDYLLKLSVQPETLLEILNRVKATIEQEREEELKTKQAEKAMRTNKQILKDSLYKKFLKGALPTEDFLLGLAEFDVKLVFDHYWVVCCRINDNQSKRSFAKQPLRDHSFRNIVLEMLGDFCQCDLAEVESGLFLLLLANNPNLDVVDVCAKVNGSVQKYLNAVVSFGISRGATGAGELKEQYWQARTALDYMFYDGRGSITQYKEKLAFSTEPVFIERDLENLLLGAVESLEPDQAWLHLEGLLTEFARHKRYSPEAVKYAIIEVIYGFNSLGKKYELQERFSDFDVKDNIPTILSMETLEDLKAWLKKYIQNLVDALSDLKLERERPEIAKIKSYIQQNIDKNITLEDAAELCNLSKAYFSTVFKKEVGESFTDYTNRLKMEKARELICHHGLRCYEAAEKVGIFDQSYFTKLFKKYFGESPSTIRR</sequence>
<dbReference type="EMBL" id="JAAKDE010000025">
    <property type="protein sequence ID" value="MBA2133870.1"/>
    <property type="molecule type" value="Genomic_DNA"/>
</dbReference>